<reference evidence="1 2" key="1">
    <citation type="journal article" date="2019" name="Sci. Rep.">
        <title>Orb-weaving spider Araneus ventricosus genome elucidates the spidroin gene catalogue.</title>
        <authorList>
            <person name="Kono N."/>
            <person name="Nakamura H."/>
            <person name="Ohtoshi R."/>
            <person name="Moran D.A.P."/>
            <person name="Shinohara A."/>
            <person name="Yoshida Y."/>
            <person name="Fujiwara M."/>
            <person name="Mori M."/>
            <person name="Tomita M."/>
            <person name="Arakawa K."/>
        </authorList>
    </citation>
    <scope>NUCLEOTIDE SEQUENCE [LARGE SCALE GENOMIC DNA]</scope>
</reference>
<gene>
    <name evidence="1" type="ORF">AVEN_148995_1</name>
</gene>
<dbReference type="EMBL" id="BGPR01049945">
    <property type="protein sequence ID" value="GBO26951.1"/>
    <property type="molecule type" value="Genomic_DNA"/>
</dbReference>
<organism evidence="1 2">
    <name type="scientific">Araneus ventricosus</name>
    <name type="common">Orbweaver spider</name>
    <name type="synonym">Epeira ventricosa</name>
    <dbReference type="NCBI Taxonomy" id="182803"/>
    <lineage>
        <taxon>Eukaryota</taxon>
        <taxon>Metazoa</taxon>
        <taxon>Ecdysozoa</taxon>
        <taxon>Arthropoda</taxon>
        <taxon>Chelicerata</taxon>
        <taxon>Arachnida</taxon>
        <taxon>Araneae</taxon>
        <taxon>Araneomorphae</taxon>
        <taxon>Entelegynae</taxon>
        <taxon>Araneoidea</taxon>
        <taxon>Araneidae</taxon>
        <taxon>Araneus</taxon>
    </lineage>
</organism>
<dbReference type="AlphaFoldDB" id="A0A4Y2VQN0"/>
<proteinExistence type="predicted"/>
<dbReference type="Proteomes" id="UP000499080">
    <property type="component" value="Unassembled WGS sequence"/>
</dbReference>
<keyword evidence="2" id="KW-1185">Reference proteome</keyword>
<sequence>PLKLGYSERLRHELDSPNLRGHMPHHRTPCSNLPLRHMEMGCGGKDNWNPYRADLLSDLRNSLPL</sequence>
<accession>A0A4Y2VQN0</accession>
<feature type="non-terminal residue" evidence="1">
    <location>
        <position position="1"/>
    </location>
</feature>
<name>A0A4Y2VQN0_ARAVE</name>
<protein>
    <submittedName>
        <fullName evidence="1">Uncharacterized protein</fullName>
    </submittedName>
</protein>
<comment type="caution">
    <text evidence="1">The sequence shown here is derived from an EMBL/GenBank/DDBJ whole genome shotgun (WGS) entry which is preliminary data.</text>
</comment>
<evidence type="ECO:0000313" key="2">
    <source>
        <dbReference type="Proteomes" id="UP000499080"/>
    </source>
</evidence>
<evidence type="ECO:0000313" key="1">
    <source>
        <dbReference type="EMBL" id="GBO26951.1"/>
    </source>
</evidence>